<dbReference type="EMBL" id="FKBS01000017">
    <property type="protein sequence ID" value="SAI43198.1"/>
    <property type="molecule type" value="Genomic_DNA"/>
</dbReference>
<feature type="domain" description="VOC" evidence="4">
    <location>
        <begin position="7"/>
        <end position="116"/>
    </location>
</feature>
<name>A0A157QC35_9BORD</name>
<accession>A0A157QC35</accession>
<protein>
    <recommendedName>
        <fullName evidence="2">Bleomycin resistance protein</fullName>
    </recommendedName>
</protein>
<dbReference type="GO" id="GO:0046677">
    <property type="term" value="P:response to antibiotic"/>
    <property type="evidence" value="ECO:0007669"/>
    <property type="project" value="UniProtKB-KW"/>
</dbReference>
<evidence type="ECO:0000256" key="1">
    <source>
        <dbReference type="ARBA" id="ARBA00011051"/>
    </source>
</evidence>
<dbReference type="Pfam" id="PF19581">
    <property type="entry name" value="Glyoxalase_7"/>
    <property type="match status" value="1"/>
</dbReference>
<evidence type="ECO:0000256" key="3">
    <source>
        <dbReference type="ARBA" id="ARBA00023251"/>
    </source>
</evidence>
<evidence type="ECO:0000313" key="6">
    <source>
        <dbReference type="Proteomes" id="UP000077037"/>
    </source>
</evidence>
<gene>
    <name evidence="5" type="primary">ble</name>
    <name evidence="5" type="ORF">SAMEA1982600_03514</name>
</gene>
<sequence length="121" mass="13716">MTRAAFGKAIPVLASLDMKRTLSFYESILGFETRHFENESYGIAVRGDTELHFWACDDRKIAENTSCYLRVPDIHAVHRELSAKLPKLGQVVQTAWGMDELYILDPDGNLIKFGQERLAAK</sequence>
<dbReference type="InterPro" id="IPR000335">
    <property type="entry name" value="Bleomycin-R"/>
</dbReference>
<dbReference type="Proteomes" id="UP000077037">
    <property type="component" value="Unassembled WGS sequence"/>
</dbReference>
<dbReference type="CDD" id="cd08349">
    <property type="entry name" value="BLMA_like"/>
    <property type="match status" value="1"/>
</dbReference>
<dbReference type="Gene3D" id="3.10.180.10">
    <property type="entry name" value="2,3-Dihydroxybiphenyl 1,2-Dioxygenase, domain 1"/>
    <property type="match status" value="1"/>
</dbReference>
<dbReference type="AlphaFoldDB" id="A0A157QC35"/>
<evidence type="ECO:0000256" key="2">
    <source>
        <dbReference type="ARBA" id="ARBA00021572"/>
    </source>
</evidence>
<reference evidence="5 6" key="1">
    <citation type="submission" date="2016-03" db="EMBL/GenBank/DDBJ databases">
        <authorList>
            <consortium name="Pathogen Informatics"/>
        </authorList>
    </citation>
    <scope>NUCLEOTIDE SEQUENCE [LARGE SCALE GENOMIC DNA]</scope>
    <source>
        <strain evidence="5 6">NCTC13364</strain>
    </source>
</reference>
<proteinExistence type="inferred from homology"/>
<evidence type="ECO:0000259" key="4">
    <source>
        <dbReference type="PROSITE" id="PS51819"/>
    </source>
</evidence>
<comment type="similarity">
    <text evidence="1">Belongs to the bleomycin resistance protein family.</text>
</comment>
<dbReference type="InterPro" id="IPR029068">
    <property type="entry name" value="Glyas_Bleomycin-R_OHBP_Dase"/>
</dbReference>
<keyword evidence="3" id="KW-0046">Antibiotic resistance</keyword>
<dbReference type="PROSITE" id="PS51819">
    <property type="entry name" value="VOC"/>
    <property type="match status" value="1"/>
</dbReference>
<dbReference type="InterPro" id="IPR037523">
    <property type="entry name" value="VOC_core"/>
</dbReference>
<dbReference type="SUPFAM" id="SSF54593">
    <property type="entry name" value="Glyoxalase/Bleomycin resistance protein/Dihydroxybiphenyl dioxygenase"/>
    <property type="match status" value="1"/>
</dbReference>
<evidence type="ECO:0000313" key="5">
    <source>
        <dbReference type="EMBL" id="SAI43198.1"/>
    </source>
</evidence>
<organism evidence="5 6">
    <name type="scientific">Bordetella ansorpii</name>
    <dbReference type="NCBI Taxonomy" id="288768"/>
    <lineage>
        <taxon>Bacteria</taxon>
        <taxon>Pseudomonadati</taxon>
        <taxon>Pseudomonadota</taxon>
        <taxon>Betaproteobacteria</taxon>
        <taxon>Burkholderiales</taxon>
        <taxon>Alcaligenaceae</taxon>
        <taxon>Bordetella</taxon>
    </lineage>
</organism>